<dbReference type="EMBL" id="MNAN01000034">
    <property type="protein sequence ID" value="OHU94365.1"/>
    <property type="molecule type" value="Genomic_DNA"/>
</dbReference>
<dbReference type="RefSeq" id="WP_070992803.1">
    <property type="nucleotide sequence ID" value="NZ_CBCSHD010000009.1"/>
</dbReference>
<evidence type="ECO:0000313" key="1">
    <source>
        <dbReference type="EMBL" id="OHU94365.1"/>
    </source>
</evidence>
<dbReference type="AlphaFoldDB" id="A0A1S1N4K3"/>
<protein>
    <submittedName>
        <fullName evidence="1">Uncharacterized protein</fullName>
    </submittedName>
</protein>
<evidence type="ECO:0000313" key="2">
    <source>
        <dbReference type="Proteomes" id="UP000180253"/>
    </source>
</evidence>
<accession>A0A1S1N4K3</accession>
<gene>
    <name evidence="1" type="ORF">BIW53_14900</name>
</gene>
<keyword evidence="2" id="KW-1185">Reference proteome</keyword>
<name>A0A1S1N4K3_9GAMM</name>
<reference evidence="1 2" key="1">
    <citation type="submission" date="2016-10" db="EMBL/GenBank/DDBJ databases">
        <title>Pseudoalteromonas amylolytica sp. nov., isolated from the surface seawater.</title>
        <authorList>
            <person name="Wu Y.-H."/>
            <person name="Cheng H."/>
            <person name="Jin X.-B."/>
            <person name="Wang C.-S."/>
            <person name="Xu X.-W."/>
        </authorList>
    </citation>
    <scope>NUCLEOTIDE SEQUENCE [LARGE SCALE GENOMIC DNA]</scope>
    <source>
        <strain evidence="1 2">JCM 12483</strain>
    </source>
</reference>
<dbReference type="Proteomes" id="UP000180253">
    <property type="component" value="Unassembled WGS sequence"/>
</dbReference>
<comment type="caution">
    <text evidence="1">The sequence shown here is derived from an EMBL/GenBank/DDBJ whole genome shotgun (WGS) entry which is preliminary data.</text>
</comment>
<proteinExistence type="predicted"/>
<sequence length="69" mass="7826">MYDYQGLFEGALFNRSAVVEIGKKVIEKTTGKYMVGKDPEPMHGLDYVHKLSISHKNDVVFEKCCNDSN</sequence>
<organism evidence="1 2">
    <name type="scientific">Pseudoalteromonas byunsanensis</name>
    <dbReference type="NCBI Taxonomy" id="327939"/>
    <lineage>
        <taxon>Bacteria</taxon>
        <taxon>Pseudomonadati</taxon>
        <taxon>Pseudomonadota</taxon>
        <taxon>Gammaproteobacteria</taxon>
        <taxon>Alteromonadales</taxon>
        <taxon>Pseudoalteromonadaceae</taxon>
        <taxon>Pseudoalteromonas</taxon>
    </lineage>
</organism>